<protein>
    <submittedName>
        <fullName evidence="3">Splicing factor 3B subunit 4</fullName>
    </submittedName>
</protein>
<feature type="non-terminal residue" evidence="3">
    <location>
        <position position="140"/>
    </location>
</feature>
<feature type="compositionally biased region" description="Low complexity" evidence="1">
    <location>
        <begin position="102"/>
        <end position="112"/>
    </location>
</feature>
<organism evidence="2 3">
    <name type="scientific">Aplysia californica</name>
    <name type="common">California sea hare</name>
    <dbReference type="NCBI Taxonomy" id="6500"/>
    <lineage>
        <taxon>Eukaryota</taxon>
        <taxon>Metazoa</taxon>
        <taxon>Spiralia</taxon>
        <taxon>Lophotrochozoa</taxon>
        <taxon>Mollusca</taxon>
        <taxon>Gastropoda</taxon>
        <taxon>Heterobranchia</taxon>
        <taxon>Euthyneura</taxon>
        <taxon>Tectipleura</taxon>
        <taxon>Aplysiida</taxon>
        <taxon>Aplysioidea</taxon>
        <taxon>Aplysiidae</taxon>
        <taxon>Aplysia</taxon>
    </lineage>
</organism>
<feature type="compositionally biased region" description="Polar residues" evidence="1">
    <location>
        <begin position="31"/>
        <end position="44"/>
    </location>
</feature>
<feature type="compositionally biased region" description="Polar residues" evidence="1">
    <location>
        <begin position="70"/>
        <end position="80"/>
    </location>
</feature>
<proteinExistence type="predicted"/>
<evidence type="ECO:0000256" key="1">
    <source>
        <dbReference type="SAM" id="MobiDB-lite"/>
    </source>
</evidence>
<feature type="compositionally biased region" description="Low complexity" evidence="1">
    <location>
        <begin position="53"/>
        <end position="69"/>
    </location>
</feature>
<accession>A0ABM1AEU8</accession>
<dbReference type="Proteomes" id="UP000694888">
    <property type="component" value="Unplaced"/>
</dbReference>
<reference evidence="3" key="1">
    <citation type="submission" date="2025-08" db="UniProtKB">
        <authorList>
            <consortium name="RefSeq"/>
        </authorList>
    </citation>
    <scope>IDENTIFICATION</scope>
</reference>
<sequence length="140" mass="15574">MTQRDNRRAGGDHVAYVKGGHPKDTEEKCVNKNSANHTPESNGVPQADDLDFSPASSNSTTTTPPKATPHQSGSPESTFSAEPRQSKPITPSIKVDLDQRLQQQQQQQQQQQPLPRIDNSILASSLQRQEHEQQQQQQQQ</sequence>
<feature type="compositionally biased region" description="Basic and acidic residues" evidence="1">
    <location>
        <begin position="21"/>
        <end position="30"/>
    </location>
</feature>
<keyword evidence="2" id="KW-1185">Reference proteome</keyword>
<feature type="compositionally biased region" description="Basic and acidic residues" evidence="1">
    <location>
        <begin position="1"/>
        <end position="11"/>
    </location>
</feature>
<dbReference type="GeneID" id="101850624"/>
<name>A0ABM1AEU8_APLCA</name>
<evidence type="ECO:0000313" key="3">
    <source>
        <dbReference type="RefSeq" id="XP_012946334.1"/>
    </source>
</evidence>
<evidence type="ECO:0000313" key="2">
    <source>
        <dbReference type="Proteomes" id="UP000694888"/>
    </source>
</evidence>
<dbReference type="RefSeq" id="XP_012946334.1">
    <property type="nucleotide sequence ID" value="XM_013090880.1"/>
</dbReference>
<feature type="region of interest" description="Disordered" evidence="1">
    <location>
        <begin position="1"/>
        <end position="140"/>
    </location>
</feature>
<gene>
    <name evidence="3" type="primary">LOC101850624</name>
</gene>